<keyword evidence="18 20" id="KW-0511">Multifunctional enzyme</keyword>
<dbReference type="GO" id="GO:0003677">
    <property type="term" value="F:DNA binding"/>
    <property type="evidence" value="ECO:0007669"/>
    <property type="project" value="UniProtKB-UniRule"/>
</dbReference>
<dbReference type="InterPro" id="IPR014808">
    <property type="entry name" value="DNA_replication_fac_Dna2_N"/>
</dbReference>
<evidence type="ECO:0000256" key="13">
    <source>
        <dbReference type="ARBA" id="ARBA00023004"/>
    </source>
</evidence>
<evidence type="ECO:0000256" key="21">
    <source>
        <dbReference type="SAM" id="MobiDB-lite"/>
    </source>
</evidence>
<comment type="cofactor">
    <cofactor evidence="1">
        <name>[4Fe-4S] cluster</name>
        <dbReference type="ChEBI" id="CHEBI:49883"/>
    </cofactor>
</comment>
<dbReference type="EC" id="3.6.4.12" evidence="20"/>
<dbReference type="PANTHER" id="PTHR10887:SF433">
    <property type="entry name" value="DNA REPLICATION ATP-DEPENDENT HELICASE_NUCLEASE DNA2"/>
    <property type="match status" value="1"/>
</dbReference>
<evidence type="ECO:0000256" key="19">
    <source>
        <dbReference type="ARBA" id="ARBA00047995"/>
    </source>
</evidence>
<evidence type="ECO:0000256" key="4">
    <source>
        <dbReference type="ARBA" id="ARBA00022705"/>
    </source>
</evidence>
<feature type="domain" description="DNA2/NAM7 helicase-like C-terminal" evidence="24">
    <location>
        <begin position="1217"/>
        <end position="1443"/>
    </location>
</feature>
<keyword evidence="6 20" id="KW-0479">Metal-binding</keyword>
<name>A0AAV0V301_HYABA</name>
<dbReference type="GO" id="GO:0005737">
    <property type="term" value="C:cytoplasm"/>
    <property type="evidence" value="ECO:0007669"/>
    <property type="project" value="TreeGrafter"/>
</dbReference>
<keyword evidence="4 20" id="KW-0235">DNA replication</keyword>
<dbReference type="CDD" id="cd18808">
    <property type="entry name" value="SF1_C_Upf1"/>
    <property type="match status" value="1"/>
</dbReference>
<dbReference type="CDD" id="cd18041">
    <property type="entry name" value="DEXXQc_DNA2"/>
    <property type="match status" value="1"/>
</dbReference>
<feature type="compositionally biased region" description="Basic and acidic residues" evidence="21">
    <location>
        <begin position="24"/>
        <end position="50"/>
    </location>
</feature>
<keyword evidence="16 20" id="KW-0234">DNA repair</keyword>
<dbReference type="GO" id="GO:0005524">
    <property type="term" value="F:ATP binding"/>
    <property type="evidence" value="ECO:0007669"/>
    <property type="project" value="UniProtKB-UniRule"/>
</dbReference>
<evidence type="ECO:0000256" key="9">
    <source>
        <dbReference type="ARBA" id="ARBA00022763"/>
    </source>
</evidence>
<keyword evidence="3 20" id="KW-0004">4Fe-4S</keyword>
<dbReference type="InterPro" id="IPR011604">
    <property type="entry name" value="PDDEXK-like_dom_sf"/>
</dbReference>
<dbReference type="FunFam" id="3.40.50.300:FF:000789">
    <property type="entry name" value="DNA replication ATP-dependent helicase/nuclease DNA2"/>
    <property type="match status" value="1"/>
</dbReference>
<comment type="catalytic activity">
    <reaction evidence="19 20">
        <text>ATP + H2O = ADP + phosphate + H(+)</text>
        <dbReference type="Rhea" id="RHEA:13065"/>
        <dbReference type="ChEBI" id="CHEBI:15377"/>
        <dbReference type="ChEBI" id="CHEBI:15378"/>
        <dbReference type="ChEBI" id="CHEBI:30616"/>
        <dbReference type="ChEBI" id="CHEBI:43474"/>
        <dbReference type="ChEBI" id="CHEBI:456216"/>
        <dbReference type="EC" id="3.6.4.12"/>
    </reaction>
</comment>
<keyword evidence="20" id="KW-0158">Chromosome</keyword>
<keyword evidence="13 20" id="KW-0408">Iron</keyword>
<dbReference type="GO" id="GO:0017116">
    <property type="term" value="F:single-stranded DNA helicase activity"/>
    <property type="evidence" value="ECO:0007669"/>
    <property type="project" value="UniProtKB-UniRule"/>
</dbReference>
<comment type="caution">
    <text evidence="25">The sequence shown here is derived from an EMBL/GenBank/DDBJ whole genome shotgun (WGS) entry which is preliminary data.</text>
</comment>
<dbReference type="Gene3D" id="3.90.320.10">
    <property type="match status" value="1"/>
</dbReference>
<dbReference type="Pfam" id="PF08696">
    <property type="entry name" value="Dna2"/>
    <property type="match status" value="1"/>
</dbReference>
<dbReference type="Pfam" id="PF13087">
    <property type="entry name" value="AAA_12"/>
    <property type="match status" value="1"/>
</dbReference>
<dbReference type="GO" id="GO:0006281">
    <property type="term" value="P:DNA repair"/>
    <property type="evidence" value="ECO:0007669"/>
    <property type="project" value="UniProtKB-KW"/>
</dbReference>
<keyword evidence="26" id="KW-1185">Reference proteome</keyword>
<evidence type="ECO:0000256" key="14">
    <source>
        <dbReference type="ARBA" id="ARBA00023014"/>
    </source>
</evidence>
<protein>
    <recommendedName>
        <fullName evidence="20">DNA replication ATP-dependent helicase/nuclease</fullName>
        <ecNumber evidence="20">3.1.-.-</ecNumber>
        <ecNumber evidence="20">3.6.4.12</ecNumber>
    </recommendedName>
</protein>
<keyword evidence="14 20" id="KW-0411">Iron-sulfur</keyword>
<keyword evidence="7 20" id="KW-0547">Nucleotide-binding</keyword>
<feature type="domain" description="DNA2/NAM7 helicase helicase" evidence="23">
    <location>
        <begin position="1141"/>
        <end position="1208"/>
    </location>
</feature>
<accession>A0AAV0V301</accession>
<dbReference type="SUPFAM" id="SSF52540">
    <property type="entry name" value="P-loop containing nucleoside triphosphate hydrolases"/>
    <property type="match status" value="1"/>
</dbReference>
<feature type="region of interest" description="Disordered" evidence="21">
    <location>
        <begin position="303"/>
        <end position="341"/>
    </location>
</feature>
<dbReference type="Pfam" id="PF13086">
    <property type="entry name" value="AAA_11"/>
    <property type="match status" value="2"/>
</dbReference>
<dbReference type="EC" id="3.1.-.-" evidence="20"/>
<dbReference type="InterPro" id="IPR026851">
    <property type="entry name" value="Dna2/JHS1_DEXXQ-box"/>
</dbReference>
<dbReference type="GO" id="GO:0005634">
    <property type="term" value="C:nucleus"/>
    <property type="evidence" value="ECO:0007669"/>
    <property type="project" value="UniProtKB-SubCell"/>
</dbReference>
<dbReference type="GO" id="GO:0071932">
    <property type="term" value="P:replication fork reversal"/>
    <property type="evidence" value="ECO:0007669"/>
    <property type="project" value="TreeGrafter"/>
</dbReference>
<evidence type="ECO:0000256" key="20">
    <source>
        <dbReference type="RuleBase" id="RU367041"/>
    </source>
</evidence>
<dbReference type="Proteomes" id="UP001162031">
    <property type="component" value="Unassembled WGS sequence"/>
</dbReference>
<reference evidence="25" key="1">
    <citation type="submission" date="2022-12" db="EMBL/GenBank/DDBJ databases">
        <authorList>
            <person name="Webb A."/>
        </authorList>
    </citation>
    <scope>NUCLEOTIDE SEQUENCE</scope>
    <source>
        <strain evidence="25">Hp1</strain>
    </source>
</reference>
<evidence type="ECO:0000256" key="6">
    <source>
        <dbReference type="ARBA" id="ARBA00022723"/>
    </source>
</evidence>
<evidence type="ECO:0000256" key="18">
    <source>
        <dbReference type="ARBA" id="ARBA00023268"/>
    </source>
</evidence>
<organism evidence="25 26">
    <name type="scientific">Hyaloperonospora brassicae</name>
    <name type="common">Brassica downy mildew</name>
    <name type="synonym">Peronospora brassicae</name>
    <dbReference type="NCBI Taxonomy" id="162125"/>
    <lineage>
        <taxon>Eukaryota</taxon>
        <taxon>Sar</taxon>
        <taxon>Stramenopiles</taxon>
        <taxon>Oomycota</taxon>
        <taxon>Peronosporomycetes</taxon>
        <taxon>Peronosporales</taxon>
        <taxon>Peronosporaceae</taxon>
        <taxon>Hyaloperonospora</taxon>
    </lineage>
</organism>
<dbReference type="GO" id="GO:0033567">
    <property type="term" value="P:DNA replication, Okazaki fragment processing"/>
    <property type="evidence" value="ECO:0007669"/>
    <property type="project" value="UniProtKB-UniRule"/>
</dbReference>
<keyword evidence="9 20" id="KW-0227">DNA damage</keyword>
<feature type="region of interest" description="Disordered" evidence="21">
    <location>
        <begin position="113"/>
        <end position="148"/>
    </location>
</feature>
<keyword evidence="17 20" id="KW-0539">Nucleus</keyword>
<dbReference type="GO" id="GO:0051539">
    <property type="term" value="F:4 iron, 4 sulfur cluster binding"/>
    <property type="evidence" value="ECO:0007669"/>
    <property type="project" value="UniProtKB-UniRule"/>
</dbReference>
<comment type="function">
    <text evidence="20">Key enzyme involved in DNA replication and DNA repair. Involved in Okazaki fragments processing by cleaving long flaps that escape FEN1: flaps that are longer than 27 nucleotides are coated by replication protein A complex (RPA), leading to recruit DNA2 which cleaves the flap until it is too short to bind RPA and becomes a substrate for FEN1. Also involved in 5'-end resection of DNA during double-strand break (DSB) repair by mediating the cleavage of 5'-ssDNA.</text>
</comment>
<dbReference type="GO" id="GO:0017108">
    <property type="term" value="F:5'-flap endonuclease activity"/>
    <property type="evidence" value="ECO:0007669"/>
    <property type="project" value="UniProtKB-UniRule"/>
</dbReference>
<evidence type="ECO:0000256" key="10">
    <source>
        <dbReference type="ARBA" id="ARBA00022801"/>
    </source>
</evidence>
<dbReference type="InterPro" id="IPR041679">
    <property type="entry name" value="DNA2/NAM7-like_C"/>
</dbReference>
<keyword evidence="5 20" id="KW-0540">Nuclease</keyword>
<dbReference type="GO" id="GO:0046872">
    <property type="term" value="F:metal ion binding"/>
    <property type="evidence" value="ECO:0007669"/>
    <property type="project" value="UniProtKB-UniRule"/>
</dbReference>
<comment type="subcellular location">
    <subcellularLocation>
        <location evidence="20">Nucleus</location>
    </subcellularLocation>
    <subcellularLocation>
        <location evidence="20">Chromosome</location>
    </subcellularLocation>
</comment>
<dbReference type="InterPro" id="IPR045055">
    <property type="entry name" value="DNA2/NAM7-like"/>
</dbReference>
<keyword evidence="8" id="KW-0255">Endonuclease</keyword>
<feature type="compositionally biased region" description="Polar residues" evidence="21">
    <location>
        <begin position="303"/>
        <end position="326"/>
    </location>
</feature>
<gene>
    <name evidence="25" type="ORF">HBR001_LOCUS8720</name>
</gene>
<evidence type="ECO:0000256" key="5">
    <source>
        <dbReference type="ARBA" id="ARBA00022722"/>
    </source>
</evidence>
<sequence length="1560" mass="172573">MFKSRARRRKRPRADSVTPRRSNRTTDGRFRATRTPEKLRAEPKIVWRDSPVDKQMKASGTDKIAIRRELQDFVERLACKSEHMSPCSSDVDKECGRQRAGVWTEETAVSRPFEGHVPMGKDALGSSHGPTPPHSCAGRQRTTEERKSQDELLRILDQMEQKYASPEVAGAVPGPSAAFLGTKQSLFPMQRPLTPPEVTGGGSTEEIYLTATAGSSYSLAAAQSLQTVETPKVDERQDRDRIRDASETLMASEPPNPRGGCGHGGKQEAVNVSAKSTVVEADFFDDLTDESWALLDQLQSQRVPVKGTSQSKTESVGAQDTASNVQPVPPAAHSGTTRSQSILPSNASAIAVRSMHDTEAAQAFQSLESYKRFMVLEVDRNVADRSLLLRLLDDQDVQLEALLSDDWYDVVVDAGDTVNIVLTEQDGNAFFSQAGHESRVNRQLLRIQVDNAHNVVVVHPDILVSPTRVTTSFGCLRQAVLQETFAVKHATNQKAFLGTLKHDLFEHALLHDLSSAEELAREAIQIVRSNILGLVECGLNEELALLELQKVIGEYQKWVNEAIAGAGTPLNLTPPNSRLKARVSRVLATEEMMWSIKWGLKGATDASVEGTIVGQGHAKDECAETRVLPLELKTGSKRYEHQGQVILYTLLLNERYRQQSQEALLIYVPSIETNRITAVTAHVRGLIMARNSFASAIAKTKAVGSSTSGQILPPMIRNRRDCERCFQVDECVLVHAATENGTEESSGLEELFTLKTNHLVDADLLYFRQWNRLIMLEQQHAEKHLRALWLQVGLRREQAQESSTCLAHLKLVSDTPSQSGSGTKRTLRFVRDRRKRKDVESESGGSAADWQPTSFAGVRFRADERVILSAESLDGKSLLVHVSRASVRKIEHGLITIETRQCIPSIVMSGLSTVGKEYTWRLDKDAIMSGLQRAKENLVRLFIGPPPEVISAGTARRNRPELQIRTTPTLPAGHCVVDAPPGIGDVRRRNLIVHLTRPQFTARRLTDLVTQRCQDLANRDGKAVTLSQTLLGAFRELNVDQQRAVQRVVSGLDYALILGMPGTGKTATIAFTVRVLLYLGFSVLVTSYTHSAVDNLLLKLLACNVPMLRIGNAAQVHPRIAEFTLDRQVEREQISRVQTMEAKLVNAQLVGCTCLSVNSHVLFKKRRFDFCIVDEATQITQPIVLSALGCADTFVLVGDHYQLPPLVANAQARKEGMDVSLFRRLAEAHPEATQQLSYQYRMNRDIMLLANRLVYGGKLKCGSVEVASNHLDVRWQCQEPDTHKLPWPMQVLSKKQGVVFMDTDTMASATTESAKVAQMGTNSRHRMENVAEAQLIAGLVELLVLGSVPAEEIAVISPFRSQIALIQQHLTTIAAHRRAGGSDWVRSIEVSTIDKYQGKDKDVILVSFVRCNEENHVGELLTDWRRINVALTRAKQKLLLVGSGSTLSGGSAFLYELLCVVQEQRWGYELPADAIESLRRFAVSAAAPTEPDPEQGATRKLRARQPTGDVKVSILQRSARSSNGDIESLVPDVSILPLRPQPRARLPHLMPLSRDVFGEL</sequence>
<dbReference type="Gene3D" id="3.40.50.300">
    <property type="entry name" value="P-loop containing nucleotide triphosphate hydrolases"/>
    <property type="match status" value="3"/>
</dbReference>
<evidence type="ECO:0000259" key="23">
    <source>
        <dbReference type="Pfam" id="PF13086"/>
    </source>
</evidence>
<comment type="similarity">
    <text evidence="2 20">Belongs to the DNA2/NAM7 helicase family.</text>
</comment>
<dbReference type="InterPro" id="IPR041677">
    <property type="entry name" value="DNA2/NAM7_AAA_11"/>
</dbReference>
<feature type="region of interest" description="Disordered" evidence="21">
    <location>
        <begin position="246"/>
        <end position="267"/>
    </location>
</feature>
<evidence type="ECO:0000256" key="3">
    <source>
        <dbReference type="ARBA" id="ARBA00022485"/>
    </source>
</evidence>
<dbReference type="EMBL" id="CANTFL010001455">
    <property type="protein sequence ID" value="CAI5741921.1"/>
    <property type="molecule type" value="Genomic_DNA"/>
</dbReference>
<evidence type="ECO:0000256" key="12">
    <source>
        <dbReference type="ARBA" id="ARBA00022840"/>
    </source>
</evidence>
<evidence type="ECO:0000256" key="16">
    <source>
        <dbReference type="ARBA" id="ARBA00023204"/>
    </source>
</evidence>
<feature type="domain" description="DNA replication factor Dna2 N-terminal" evidence="22">
    <location>
        <begin position="396"/>
        <end position="609"/>
    </location>
</feature>
<keyword evidence="15 20" id="KW-0238">DNA-binding</keyword>
<dbReference type="FunFam" id="3.40.50.300:FF:000721">
    <property type="entry name" value="DNA replication ATP-dependent helicase/nuclease DNA2"/>
    <property type="match status" value="1"/>
</dbReference>
<evidence type="ECO:0000259" key="24">
    <source>
        <dbReference type="Pfam" id="PF13087"/>
    </source>
</evidence>
<proteinExistence type="inferred from homology"/>
<evidence type="ECO:0000256" key="15">
    <source>
        <dbReference type="ARBA" id="ARBA00023125"/>
    </source>
</evidence>
<dbReference type="PANTHER" id="PTHR10887">
    <property type="entry name" value="DNA2/NAM7 HELICASE FAMILY"/>
    <property type="match status" value="1"/>
</dbReference>
<evidence type="ECO:0000259" key="22">
    <source>
        <dbReference type="Pfam" id="PF08696"/>
    </source>
</evidence>
<evidence type="ECO:0000256" key="1">
    <source>
        <dbReference type="ARBA" id="ARBA00001966"/>
    </source>
</evidence>
<dbReference type="InterPro" id="IPR047187">
    <property type="entry name" value="SF1_C_Upf1"/>
</dbReference>
<evidence type="ECO:0000256" key="7">
    <source>
        <dbReference type="ARBA" id="ARBA00022741"/>
    </source>
</evidence>
<evidence type="ECO:0000256" key="17">
    <source>
        <dbReference type="ARBA" id="ARBA00023242"/>
    </source>
</evidence>
<evidence type="ECO:0000313" key="26">
    <source>
        <dbReference type="Proteomes" id="UP001162031"/>
    </source>
</evidence>
<dbReference type="InterPro" id="IPR027417">
    <property type="entry name" value="P-loop_NTPase"/>
</dbReference>
<keyword evidence="10 20" id="KW-0378">Hydrolase</keyword>
<evidence type="ECO:0000256" key="2">
    <source>
        <dbReference type="ARBA" id="ARBA00007913"/>
    </source>
</evidence>
<evidence type="ECO:0000313" key="25">
    <source>
        <dbReference type="EMBL" id="CAI5741921.1"/>
    </source>
</evidence>
<keyword evidence="11 20" id="KW-0347">Helicase</keyword>
<feature type="compositionally biased region" description="Basic residues" evidence="21">
    <location>
        <begin position="1"/>
        <end position="12"/>
    </location>
</feature>
<evidence type="ECO:0000256" key="8">
    <source>
        <dbReference type="ARBA" id="ARBA00022759"/>
    </source>
</evidence>
<feature type="domain" description="DNA2/NAM7 helicase helicase" evidence="23">
    <location>
        <begin position="1036"/>
        <end position="1137"/>
    </location>
</feature>
<evidence type="ECO:0000256" key="11">
    <source>
        <dbReference type="ARBA" id="ARBA00022806"/>
    </source>
</evidence>
<feature type="region of interest" description="Disordered" evidence="21">
    <location>
        <begin position="1"/>
        <end position="50"/>
    </location>
</feature>
<dbReference type="GO" id="GO:0005694">
    <property type="term" value="C:chromosome"/>
    <property type="evidence" value="ECO:0007669"/>
    <property type="project" value="UniProtKB-SubCell"/>
</dbReference>
<keyword evidence="12 20" id="KW-0067">ATP-binding</keyword>